<reference evidence="7 8" key="1">
    <citation type="submission" date="2021-02" db="EMBL/GenBank/DDBJ databases">
        <title>Actinophytocola xerophila sp. nov., isolated from soil of cotton cropping field.</title>
        <authorList>
            <person name="Huang R."/>
            <person name="Chen X."/>
            <person name="Ge X."/>
            <person name="Liu W."/>
        </authorList>
    </citation>
    <scope>NUCLEOTIDE SEQUENCE [LARGE SCALE GENOMIC DNA]</scope>
    <source>
        <strain evidence="7 8">S1-96</strain>
    </source>
</reference>
<evidence type="ECO:0000256" key="4">
    <source>
        <dbReference type="SAM" id="MobiDB-lite"/>
    </source>
</evidence>
<feature type="region of interest" description="Disordered" evidence="4">
    <location>
        <begin position="66"/>
        <end position="90"/>
    </location>
</feature>
<gene>
    <name evidence="7" type="ORF">JT362_32650</name>
</gene>
<keyword evidence="5" id="KW-0472">Membrane</keyword>
<evidence type="ECO:0000313" key="8">
    <source>
        <dbReference type="Proteomes" id="UP001156441"/>
    </source>
</evidence>
<keyword evidence="5" id="KW-0812">Transmembrane</keyword>
<dbReference type="InterPro" id="IPR001876">
    <property type="entry name" value="Znf_RanBP2"/>
</dbReference>
<dbReference type="Proteomes" id="UP001156441">
    <property type="component" value="Unassembled WGS sequence"/>
</dbReference>
<sequence>MTVPLTVWSCAECETNNTLDSAACRICDGDRTALCRVVEPPVPMPWRQLEPDQRFGPSREAVRALERPFGGTPPDRAPASPPAPAPPASDGGVRRVVGVLSVVAAVGVGVALLVQLFGGLAPDDDGTAPAEPAGAPVPCPEPVARHLPEPGATLVAAYRTDRHLVTLCRLPGGQVFYDGRRRGRPATPENVISLRAGQRPDGWLARNGATTYRVTGDTLVVSDGKTVLLRDRLRPVTR</sequence>
<dbReference type="PROSITE" id="PS01358">
    <property type="entry name" value="ZF_RANBP2_1"/>
    <property type="match status" value="1"/>
</dbReference>
<keyword evidence="8" id="KW-1185">Reference proteome</keyword>
<dbReference type="EMBL" id="JAFFZE010000029">
    <property type="protein sequence ID" value="MCT2587875.1"/>
    <property type="molecule type" value="Genomic_DNA"/>
</dbReference>
<feature type="domain" description="RanBP2-type" evidence="6">
    <location>
        <begin position="8"/>
        <end position="27"/>
    </location>
</feature>
<feature type="transmembrane region" description="Helical" evidence="5">
    <location>
        <begin position="96"/>
        <end position="117"/>
    </location>
</feature>
<name>A0ABT2JKF9_9PSEU</name>
<accession>A0ABT2JKF9</accession>
<keyword evidence="5" id="KW-1133">Transmembrane helix</keyword>
<comment type="caution">
    <text evidence="7">The sequence shown here is derived from an EMBL/GenBank/DDBJ whole genome shotgun (WGS) entry which is preliminary data.</text>
</comment>
<dbReference type="RefSeq" id="WP_260195784.1">
    <property type="nucleotide sequence ID" value="NZ_JAFFZE010000029.1"/>
</dbReference>
<evidence type="ECO:0000313" key="7">
    <source>
        <dbReference type="EMBL" id="MCT2587875.1"/>
    </source>
</evidence>
<evidence type="ECO:0000259" key="6">
    <source>
        <dbReference type="PROSITE" id="PS01358"/>
    </source>
</evidence>
<evidence type="ECO:0000256" key="2">
    <source>
        <dbReference type="ARBA" id="ARBA00022771"/>
    </source>
</evidence>
<evidence type="ECO:0000256" key="3">
    <source>
        <dbReference type="ARBA" id="ARBA00022833"/>
    </source>
</evidence>
<keyword evidence="3" id="KW-0862">Zinc</keyword>
<keyword evidence="2" id="KW-0863">Zinc-finger</keyword>
<keyword evidence="1" id="KW-0479">Metal-binding</keyword>
<feature type="compositionally biased region" description="Pro residues" evidence="4">
    <location>
        <begin position="75"/>
        <end position="87"/>
    </location>
</feature>
<protein>
    <recommendedName>
        <fullName evidence="6">RanBP2-type domain-containing protein</fullName>
    </recommendedName>
</protein>
<proteinExistence type="predicted"/>
<evidence type="ECO:0000256" key="1">
    <source>
        <dbReference type="ARBA" id="ARBA00022723"/>
    </source>
</evidence>
<organism evidence="7 8">
    <name type="scientific">Actinophytocola gossypii</name>
    <dbReference type="NCBI Taxonomy" id="2812003"/>
    <lineage>
        <taxon>Bacteria</taxon>
        <taxon>Bacillati</taxon>
        <taxon>Actinomycetota</taxon>
        <taxon>Actinomycetes</taxon>
        <taxon>Pseudonocardiales</taxon>
        <taxon>Pseudonocardiaceae</taxon>
    </lineage>
</organism>
<evidence type="ECO:0000256" key="5">
    <source>
        <dbReference type="SAM" id="Phobius"/>
    </source>
</evidence>